<sequence length="72" mass="8302">MILKLHNCILILLITILLSGCQSRKEFVVEHKRSFDVGYAKGYWDAVNRKECRLDTGKEEVYGKNESIIGEE</sequence>
<accession>A0A0F9D658</accession>
<dbReference type="PROSITE" id="PS51257">
    <property type="entry name" value="PROKAR_LIPOPROTEIN"/>
    <property type="match status" value="1"/>
</dbReference>
<protein>
    <recommendedName>
        <fullName evidence="2">Lipoprotein</fullName>
    </recommendedName>
</protein>
<gene>
    <name evidence="1" type="ORF">LCGC14_2527640</name>
</gene>
<name>A0A0F9D658_9ZZZZ</name>
<reference evidence="1" key="1">
    <citation type="journal article" date="2015" name="Nature">
        <title>Complex archaea that bridge the gap between prokaryotes and eukaryotes.</title>
        <authorList>
            <person name="Spang A."/>
            <person name="Saw J.H."/>
            <person name="Jorgensen S.L."/>
            <person name="Zaremba-Niedzwiedzka K."/>
            <person name="Martijn J."/>
            <person name="Lind A.E."/>
            <person name="van Eijk R."/>
            <person name="Schleper C."/>
            <person name="Guy L."/>
            <person name="Ettema T.J."/>
        </authorList>
    </citation>
    <scope>NUCLEOTIDE SEQUENCE</scope>
</reference>
<comment type="caution">
    <text evidence="1">The sequence shown here is derived from an EMBL/GenBank/DDBJ whole genome shotgun (WGS) entry which is preliminary data.</text>
</comment>
<evidence type="ECO:0000313" key="1">
    <source>
        <dbReference type="EMBL" id="KKL13246.1"/>
    </source>
</evidence>
<dbReference type="AlphaFoldDB" id="A0A0F9D658"/>
<evidence type="ECO:0008006" key="2">
    <source>
        <dbReference type="Google" id="ProtNLM"/>
    </source>
</evidence>
<dbReference type="EMBL" id="LAZR01040937">
    <property type="protein sequence ID" value="KKL13246.1"/>
    <property type="molecule type" value="Genomic_DNA"/>
</dbReference>
<organism evidence="1">
    <name type="scientific">marine sediment metagenome</name>
    <dbReference type="NCBI Taxonomy" id="412755"/>
    <lineage>
        <taxon>unclassified sequences</taxon>
        <taxon>metagenomes</taxon>
        <taxon>ecological metagenomes</taxon>
    </lineage>
</organism>
<proteinExistence type="predicted"/>